<gene>
    <name evidence="2" type="ORF">COLO4_06514</name>
</gene>
<organism evidence="2 3">
    <name type="scientific">Corchorus olitorius</name>
    <dbReference type="NCBI Taxonomy" id="93759"/>
    <lineage>
        <taxon>Eukaryota</taxon>
        <taxon>Viridiplantae</taxon>
        <taxon>Streptophyta</taxon>
        <taxon>Embryophyta</taxon>
        <taxon>Tracheophyta</taxon>
        <taxon>Spermatophyta</taxon>
        <taxon>Magnoliopsida</taxon>
        <taxon>eudicotyledons</taxon>
        <taxon>Gunneridae</taxon>
        <taxon>Pentapetalae</taxon>
        <taxon>rosids</taxon>
        <taxon>malvids</taxon>
        <taxon>Malvales</taxon>
        <taxon>Malvaceae</taxon>
        <taxon>Grewioideae</taxon>
        <taxon>Apeibeae</taxon>
        <taxon>Corchorus</taxon>
    </lineage>
</organism>
<protein>
    <submittedName>
        <fullName evidence="2">Uncharacterized protein</fullName>
    </submittedName>
</protein>
<dbReference type="AlphaFoldDB" id="A0A1R3KMU3"/>
<feature type="transmembrane region" description="Helical" evidence="1">
    <location>
        <begin position="299"/>
        <end position="318"/>
    </location>
</feature>
<keyword evidence="1" id="KW-1133">Transmembrane helix</keyword>
<keyword evidence="3" id="KW-1185">Reference proteome</keyword>
<feature type="transmembrane region" description="Helical" evidence="1">
    <location>
        <begin position="218"/>
        <end position="238"/>
    </location>
</feature>
<keyword evidence="1" id="KW-0472">Membrane</keyword>
<feature type="transmembrane region" description="Helical" evidence="1">
    <location>
        <begin position="258"/>
        <end position="279"/>
    </location>
</feature>
<evidence type="ECO:0000313" key="2">
    <source>
        <dbReference type="EMBL" id="OMP08400.1"/>
    </source>
</evidence>
<name>A0A1R3KMU3_9ROSI</name>
<evidence type="ECO:0000313" key="3">
    <source>
        <dbReference type="Proteomes" id="UP000187203"/>
    </source>
</evidence>
<proteinExistence type="predicted"/>
<reference evidence="3" key="1">
    <citation type="submission" date="2013-09" db="EMBL/GenBank/DDBJ databases">
        <title>Corchorus olitorius genome sequencing.</title>
        <authorList>
            <person name="Alam M."/>
            <person name="Haque M.S."/>
            <person name="Islam M.S."/>
            <person name="Emdad E.M."/>
            <person name="Islam M.M."/>
            <person name="Ahmed B."/>
            <person name="Halim A."/>
            <person name="Hossen Q.M.M."/>
            <person name="Hossain M.Z."/>
            <person name="Ahmed R."/>
            <person name="Khan M.M."/>
            <person name="Islam R."/>
            <person name="Rashid M.M."/>
            <person name="Khan S.A."/>
            <person name="Rahman M.S."/>
            <person name="Alam M."/>
            <person name="Yahiya A.S."/>
            <person name="Khan M.S."/>
            <person name="Azam M.S."/>
            <person name="Haque T."/>
            <person name="Lashkar M.Z.H."/>
            <person name="Akhand A.I."/>
            <person name="Morshed G."/>
            <person name="Roy S."/>
            <person name="Uddin K.S."/>
            <person name="Rabeya T."/>
            <person name="Hossain A.S."/>
            <person name="Chowdhury A."/>
            <person name="Snigdha A.R."/>
            <person name="Mortoza M.S."/>
            <person name="Matin S.A."/>
            <person name="Hoque S.M.E."/>
            <person name="Islam M.K."/>
            <person name="Roy D.K."/>
            <person name="Haider R."/>
            <person name="Moosa M.M."/>
            <person name="Elias S.M."/>
            <person name="Hasan A.M."/>
            <person name="Jahan S."/>
            <person name="Shafiuddin M."/>
            <person name="Mahmood N."/>
            <person name="Shommy N.S."/>
        </authorList>
    </citation>
    <scope>NUCLEOTIDE SEQUENCE [LARGE SCALE GENOMIC DNA]</scope>
    <source>
        <strain evidence="3">cv. O-4</strain>
    </source>
</reference>
<evidence type="ECO:0000256" key="1">
    <source>
        <dbReference type="SAM" id="Phobius"/>
    </source>
</evidence>
<dbReference type="Proteomes" id="UP000187203">
    <property type="component" value="Unassembled WGS sequence"/>
</dbReference>
<keyword evidence="1" id="KW-0812">Transmembrane</keyword>
<accession>A0A1R3KMU3</accession>
<comment type="caution">
    <text evidence="2">The sequence shown here is derived from an EMBL/GenBank/DDBJ whole genome shotgun (WGS) entry which is preliminary data.</text>
</comment>
<sequence length="529" mass="59150">MHSVRNNNVEKVEDANNFDGVLFDKVSDDVLFDGLQDDIAQSKAIADQFFIDDASLPNITVDQLPVPTQIQERAQDRQQTFGSVGRFFHCFVRAWGDLRTWRKFNASRSASVLRFATSSILNLRSRSILHSALSAFYASHSASVLHFANSGILHLRSRSILHFALSECSTLRVRQAFSISRPRAFFICTRGAFSISRSTSVPRFAFGKSSTLRVRQELYVFRSTSILLSWGAFSSPWGAFSSPWGALFYPWRSFSSPWGAFFILWRAFSSTWGAFFIFWRAFSSLRLSGCILLRSRVSYFEFLHICFIANPLGGYWIVRKVSSFSLLGRRRFLSIARLPVNWPFMRFSSFFVLGRGMILCRSPASRGPYLVEVGYVERSPISVGLFRGFIISHTRPRMVHVDRQPVEGHNRSSSALSDRSPVGVGPLEGFIISHTRSGMVLADCLPVEGHTRSSSVVPDRSAIGVGLLEGFIISRTRLGMVLADRLPVGGHTRSSSALPDRSLVGVGPLEGFIISHARSGMVFAHRGPY</sequence>
<dbReference type="EMBL" id="AWUE01012743">
    <property type="protein sequence ID" value="OMP08400.1"/>
    <property type="molecule type" value="Genomic_DNA"/>
</dbReference>